<evidence type="ECO:0000313" key="3">
    <source>
        <dbReference type="Proteomes" id="UP000251341"/>
    </source>
</evidence>
<accession>A0A315EMQ2</accession>
<name>A0A315EMQ2_9BURK</name>
<comment type="caution">
    <text evidence="2">The sequence shown here is derived from an EMBL/GenBank/DDBJ whole genome shotgun (WGS) entry which is preliminary data.</text>
</comment>
<dbReference type="AlphaFoldDB" id="A0A315EMQ2"/>
<reference evidence="2 3" key="1">
    <citation type="submission" date="2017-04" db="EMBL/GenBank/DDBJ databases">
        <title>Unexpected and diverse lifestyles within the genus Limnohabitans.</title>
        <authorList>
            <person name="Kasalicky V."/>
            <person name="Mehrshad M."/>
            <person name="Andrei S.-A."/>
            <person name="Salcher M."/>
            <person name="Kratochvilova H."/>
            <person name="Simek K."/>
            <person name="Ghai R."/>
        </authorList>
    </citation>
    <scope>NUCLEOTIDE SEQUENCE [LARGE SCALE GENOMIC DNA]</scope>
    <source>
        <strain evidence="2 3">MWH-C5</strain>
    </source>
</reference>
<sequence length="875" mass="94589">MAERNLSIRLAVIDGGKVKAELADVGEAGERSLKKIESASQPASAGLNLLSKAANDAFVRMEDATSRLGMLGSVLGRLGPAGLIVGASVAAVGYGMHQLVVPVAEVGEELNKLSQKTAVSVEALSALLYASELSDVSAESLTKALKFLSTAMFDAKVKGGEGSAALKAFGVSALDAQGQIRPTEQVLLDLAEKFAAMPDSAEKAALAVKLFGKNGLDMIPMLNQGRDGLTEMMEEAKRLGLVMSADAARAAEEFNDNMKRLHAVNEGVQRQIGSALLPILADLTEQMFLAKTEAGGFTSELQAITHNRQQVLSFLEEVATGLGFIAESAVLAKRVISQPFDSLQVVAKDVETWIKTDMLRSMKSMGYDETQINAEIAKLQAARDRFVEAANDRLTHLTDNPGYVNKIEKFFDEQRRTVRVMGQKFVLETAEQAAQVQKIYDEFLPKMPRKRPSGLDLSGFEKNNEGLQFLKQLEQRALRVTQGEGAELRAKALELERKGYAGIVKEAEKYIDAIERIEKQKEADKKFDEYEKELQKVHQITENYIGNNRLKQEELQLKRQLLDVGEVERAALQTRFDMEKAAVMALRQAEQINDPGLKAEAIAAINDALARQLPIVEELARANVEYQRSFDYGLRSSLRTYIEDATNAAKQAERAVTGAFKSMEDAMVQFVTTGKVDFNSLANSIIADLVRIQIQKMITLPLAGWMSGLNLFGGSGGNGLGGAFPAGATDLMSGGTMVAHTGALIGSDVLATRSVGLQHFDGAQRFHTGGLVAGEVPIIAQPGEAVFTPGQLRVLGGALVKNNPSPVKVLVNVTNHASGVDARVQTTQQPDGSTRLDVIVEQIEARMNRSINQGVGIAPTLERRYGLNPAVGALR</sequence>
<dbReference type="EMBL" id="NESP01000001">
    <property type="protein sequence ID" value="PUE59160.1"/>
    <property type="molecule type" value="Genomic_DNA"/>
</dbReference>
<feature type="domain" description="Bacteriophage tail tape measure C-terminal" evidence="1">
    <location>
        <begin position="629"/>
        <end position="703"/>
    </location>
</feature>
<dbReference type="Proteomes" id="UP000251341">
    <property type="component" value="Unassembled WGS sequence"/>
</dbReference>
<protein>
    <recommendedName>
        <fullName evidence="1">Bacteriophage tail tape measure C-terminal domain-containing protein</fullName>
    </recommendedName>
</protein>
<proteinExistence type="predicted"/>
<dbReference type="RefSeq" id="WP_108401937.1">
    <property type="nucleotide sequence ID" value="NZ_NESP01000001.1"/>
</dbReference>
<dbReference type="Pfam" id="PF09718">
    <property type="entry name" value="Tape_meas_lam_C"/>
    <property type="match status" value="1"/>
</dbReference>
<gene>
    <name evidence="2" type="ORF">B9Z44_05990</name>
</gene>
<dbReference type="InterPro" id="IPR006431">
    <property type="entry name" value="Phage_tape_meas_C"/>
</dbReference>
<evidence type="ECO:0000313" key="2">
    <source>
        <dbReference type="EMBL" id="PUE59160.1"/>
    </source>
</evidence>
<organism evidence="2 3">
    <name type="scientific">Limnohabitans curvus</name>
    <dbReference type="NCBI Taxonomy" id="323423"/>
    <lineage>
        <taxon>Bacteria</taxon>
        <taxon>Pseudomonadati</taxon>
        <taxon>Pseudomonadota</taxon>
        <taxon>Betaproteobacteria</taxon>
        <taxon>Burkholderiales</taxon>
        <taxon>Comamonadaceae</taxon>
        <taxon>Limnohabitans</taxon>
    </lineage>
</organism>
<evidence type="ECO:0000259" key="1">
    <source>
        <dbReference type="Pfam" id="PF09718"/>
    </source>
</evidence>
<keyword evidence="3" id="KW-1185">Reference proteome</keyword>